<dbReference type="AlphaFoldDB" id="A0A8E6BB19"/>
<organism evidence="1 2">
    <name type="scientific">Telmatocola sphagniphila</name>
    <dbReference type="NCBI Taxonomy" id="1123043"/>
    <lineage>
        <taxon>Bacteria</taxon>
        <taxon>Pseudomonadati</taxon>
        <taxon>Planctomycetota</taxon>
        <taxon>Planctomycetia</taxon>
        <taxon>Gemmatales</taxon>
        <taxon>Gemmataceae</taxon>
    </lineage>
</organism>
<dbReference type="KEGG" id="tsph:KIH39_08195"/>
<name>A0A8E6BB19_9BACT</name>
<proteinExistence type="predicted"/>
<dbReference type="SUPFAM" id="SSF53335">
    <property type="entry name" value="S-adenosyl-L-methionine-dependent methyltransferases"/>
    <property type="match status" value="1"/>
</dbReference>
<accession>A0A8E6BB19</accession>
<sequence>MRTIHQCGHNDLRFAVIIPKPSREKRWTKTLWVYDLLTNMLFTQKTNPLQRDDLDEFVECDRPGKRHLRKPTWTEANPEGRWRSFDYEDLMKRDKVNLDIFWLRDKSLEDSDDLPPPDVLAQEIAEDLQTALEQFTAIAEKVKG</sequence>
<evidence type="ECO:0000313" key="1">
    <source>
        <dbReference type="EMBL" id="QVL33873.1"/>
    </source>
</evidence>
<dbReference type="Proteomes" id="UP000676194">
    <property type="component" value="Chromosome"/>
</dbReference>
<protein>
    <submittedName>
        <fullName evidence="1">Uncharacterized protein</fullName>
    </submittedName>
</protein>
<evidence type="ECO:0000313" key="2">
    <source>
        <dbReference type="Proteomes" id="UP000676194"/>
    </source>
</evidence>
<reference evidence="1" key="1">
    <citation type="submission" date="2021-05" db="EMBL/GenBank/DDBJ databases">
        <title>Complete genome sequence of the cellulolytic planctomycete Telmatocola sphagniphila SP2T and characterization of the first cellulase from planctomycetes.</title>
        <authorList>
            <person name="Rakitin A.L."/>
            <person name="Beletsky A.V."/>
            <person name="Naumoff D.G."/>
            <person name="Kulichevskaya I.S."/>
            <person name="Mardanov A.V."/>
            <person name="Ravin N.V."/>
            <person name="Dedysh S.N."/>
        </authorList>
    </citation>
    <scope>NUCLEOTIDE SEQUENCE</scope>
    <source>
        <strain evidence="1">SP2T</strain>
    </source>
</reference>
<dbReference type="EMBL" id="CP074694">
    <property type="protein sequence ID" value="QVL33873.1"/>
    <property type="molecule type" value="Genomic_DNA"/>
</dbReference>
<dbReference type="InterPro" id="IPR029063">
    <property type="entry name" value="SAM-dependent_MTases_sf"/>
</dbReference>
<dbReference type="Gene3D" id="3.40.50.150">
    <property type="entry name" value="Vaccinia Virus protein VP39"/>
    <property type="match status" value="1"/>
</dbReference>
<keyword evidence="2" id="KW-1185">Reference proteome</keyword>
<dbReference type="RefSeq" id="WP_213498853.1">
    <property type="nucleotide sequence ID" value="NZ_CP074694.1"/>
</dbReference>
<gene>
    <name evidence="1" type="ORF">KIH39_08195</name>
</gene>